<dbReference type="InterPro" id="IPR036412">
    <property type="entry name" value="HAD-like_sf"/>
</dbReference>
<organism evidence="1 2">
    <name type="scientific">Candidatus Kerfeldbacteria bacterium CG15_BIG_FIL_POST_REV_8_21_14_020_45_12</name>
    <dbReference type="NCBI Taxonomy" id="2014247"/>
    <lineage>
        <taxon>Bacteria</taxon>
        <taxon>Candidatus Kerfeldiibacteriota</taxon>
    </lineage>
</organism>
<dbReference type="Proteomes" id="UP000230292">
    <property type="component" value="Unassembled WGS sequence"/>
</dbReference>
<evidence type="ECO:0000313" key="2">
    <source>
        <dbReference type="Proteomes" id="UP000230292"/>
    </source>
</evidence>
<accession>A0A2M7H3A0</accession>
<dbReference type="SUPFAM" id="SSF56784">
    <property type="entry name" value="HAD-like"/>
    <property type="match status" value="1"/>
</dbReference>
<proteinExistence type="predicted"/>
<dbReference type="Gene3D" id="3.40.50.1000">
    <property type="entry name" value="HAD superfamily/HAD-like"/>
    <property type="match status" value="1"/>
</dbReference>
<sequence length="196" mass="22278">MRYILDFDYTLFNTEAMRQALIEALASYGVTEGWYRDTERQVKADGLYTLEAHLALLAKGGAIEQLVETSMKVLENAEQFVYPDVWPFLKNIQEADVTILSFGSPVWQDRKIRDSGVGVFADHVITTDGDKAESIQQYAGREVIVINDRGSEIDSMYSAMPQAKYIWLRRTGTPYVDEACQWYTEEVNELSLGLVL</sequence>
<dbReference type="AlphaFoldDB" id="A0A2M7H3A0"/>
<name>A0A2M7H3A0_9BACT</name>
<reference evidence="1 2" key="1">
    <citation type="submission" date="2017-09" db="EMBL/GenBank/DDBJ databases">
        <title>Depth-based differentiation of microbial function through sediment-hosted aquifers and enrichment of novel symbionts in the deep terrestrial subsurface.</title>
        <authorList>
            <person name="Probst A.J."/>
            <person name="Ladd B."/>
            <person name="Jarett J.K."/>
            <person name="Geller-Mcgrath D.E."/>
            <person name="Sieber C.M."/>
            <person name="Emerson J.B."/>
            <person name="Anantharaman K."/>
            <person name="Thomas B.C."/>
            <person name="Malmstrom R."/>
            <person name="Stieglmeier M."/>
            <person name="Klingl A."/>
            <person name="Woyke T."/>
            <person name="Ryan C.M."/>
            <person name="Banfield J.F."/>
        </authorList>
    </citation>
    <scope>NUCLEOTIDE SEQUENCE [LARGE SCALE GENOMIC DNA]</scope>
    <source>
        <strain evidence="1">CG15_BIG_FIL_POST_REV_8_21_14_020_45_12</strain>
    </source>
</reference>
<protein>
    <recommendedName>
        <fullName evidence="3">Haloacid dehalogenase</fullName>
    </recommendedName>
</protein>
<dbReference type="InterPro" id="IPR023214">
    <property type="entry name" value="HAD_sf"/>
</dbReference>
<comment type="caution">
    <text evidence="1">The sequence shown here is derived from an EMBL/GenBank/DDBJ whole genome shotgun (WGS) entry which is preliminary data.</text>
</comment>
<evidence type="ECO:0008006" key="3">
    <source>
        <dbReference type="Google" id="ProtNLM"/>
    </source>
</evidence>
<evidence type="ECO:0000313" key="1">
    <source>
        <dbReference type="EMBL" id="PIW36703.1"/>
    </source>
</evidence>
<gene>
    <name evidence="1" type="ORF">COW24_04025</name>
</gene>
<dbReference type="EMBL" id="PFGC01000042">
    <property type="protein sequence ID" value="PIW36703.1"/>
    <property type="molecule type" value="Genomic_DNA"/>
</dbReference>